<evidence type="ECO:0000256" key="1">
    <source>
        <dbReference type="SAM" id="Phobius"/>
    </source>
</evidence>
<evidence type="ECO:0000313" key="2">
    <source>
        <dbReference type="EMBL" id="KKK38042.1"/>
    </source>
</evidence>
<evidence type="ECO:0000313" key="3">
    <source>
        <dbReference type="Proteomes" id="UP000034166"/>
    </source>
</evidence>
<accession>A0A0M2SYJ6</accession>
<name>A0A0M2SYJ6_9BACI</name>
<protein>
    <submittedName>
        <fullName evidence="2">Cytochrome c oxidase</fullName>
    </submittedName>
</protein>
<keyword evidence="3" id="KW-1185">Reference proteome</keyword>
<dbReference type="SUPFAM" id="SSF81442">
    <property type="entry name" value="Cytochrome c oxidase subunit I-like"/>
    <property type="match status" value="1"/>
</dbReference>
<feature type="transmembrane region" description="Helical" evidence="1">
    <location>
        <begin position="5"/>
        <end position="25"/>
    </location>
</feature>
<feature type="transmembrane region" description="Helical" evidence="1">
    <location>
        <begin position="37"/>
        <end position="56"/>
    </location>
</feature>
<gene>
    <name evidence="2" type="ORF">WQ57_11190</name>
</gene>
<dbReference type="RefSeq" id="WP_046523854.1">
    <property type="nucleotide sequence ID" value="NZ_LAYY01000010.1"/>
</dbReference>
<dbReference type="EMBL" id="LAYY01000010">
    <property type="protein sequence ID" value="KKK38042.1"/>
    <property type="molecule type" value="Genomic_DNA"/>
</dbReference>
<keyword evidence="1" id="KW-1133">Transmembrane helix</keyword>
<dbReference type="AlphaFoldDB" id="A0A0M2SYJ6"/>
<reference evidence="2 3" key="1">
    <citation type="submission" date="2015-04" db="EMBL/GenBank/DDBJ databases">
        <title>Taxonomic description and genome sequence of Bacillus campisalis sp. nov., a novel member of the genus Bacillus isolated from solar saltern.</title>
        <authorList>
            <person name="Mathan Kumar R."/>
            <person name="Kaur G."/>
            <person name="Kumar A."/>
            <person name="Singh N.K."/>
            <person name="Kaur N."/>
            <person name="Kumar N."/>
            <person name="Mayilraj S."/>
        </authorList>
    </citation>
    <scope>NUCLEOTIDE SEQUENCE [LARGE SCALE GENOMIC DNA]</scope>
    <source>
        <strain evidence="2 3">SA2-6</strain>
    </source>
</reference>
<dbReference type="Gene3D" id="1.20.210.10">
    <property type="entry name" value="Cytochrome c oxidase-like, subunit I domain"/>
    <property type="match status" value="1"/>
</dbReference>
<dbReference type="Proteomes" id="UP000034166">
    <property type="component" value="Unassembled WGS sequence"/>
</dbReference>
<keyword evidence="1" id="KW-0472">Membrane</keyword>
<feature type="transmembrane region" description="Helical" evidence="1">
    <location>
        <begin position="94"/>
        <end position="117"/>
    </location>
</feature>
<proteinExistence type="predicted"/>
<dbReference type="InterPro" id="IPR036927">
    <property type="entry name" value="Cyt_c_oxase-like_su1_sf"/>
</dbReference>
<feature type="transmembrane region" description="Helical" evidence="1">
    <location>
        <begin position="68"/>
        <end position="88"/>
    </location>
</feature>
<dbReference type="PATRIC" id="fig|1408103.3.peg.2521"/>
<dbReference type="OrthoDB" id="9808748at2"/>
<keyword evidence="1" id="KW-0812">Transmembrane</keyword>
<comment type="caution">
    <text evidence="2">The sequence shown here is derived from an EMBL/GenBank/DDBJ whole genome shotgun (WGS) entry which is preliminary data.</text>
</comment>
<sequence length="123" mass="13227">MGARFFKIAVVYFVIAIILGIVMGITHDFSLTSVHAHLNLLGWVSMALFGIFYHLYPQAGKGGLAKTHFWLHNLGLPLMQGGISAMTFTGNESLVVLAIIGSLVVVLGGILFALNVFKHAKSS</sequence>
<organism evidence="2 3">
    <name type="scientific">Mesobacillus campisalis</name>
    <dbReference type="NCBI Taxonomy" id="1408103"/>
    <lineage>
        <taxon>Bacteria</taxon>
        <taxon>Bacillati</taxon>
        <taxon>Bacillota</taxon>
        <taxon>Bacilli</taxon>
        <taxon>Bacillales</taxon>
        <taxon>Bacillaceae</taxon>
        <taxon>Mesobacillus</taxon>
    </lineage>
</organism>